<feature type="binding site" evidence="5">
    <location>
        <position position="319"/>
    </location>
    <ligand>
        <name>S-adenosyl-L-methionine</name>
        <dbReference type="ChEBI" id="CHEBI:59789"/>
    </ligand>
</feature>
<evidence type="ECO:0000259" key="6">
    <source>
        <dbReference type="PROSITE" id="PS51686"/>
    </source>
</evidence>
<evidence type="ECO:0000256" key="2">
    <source>
        <dbReference type="ARBA" id="ARBA00022679"/>
    </source>
</evidence>
<gene>
    <name evidence="7" type="ordered locus">Dvul_0032</name>
</gene>
<dbReference type="InterPro" id="IPR001678">
    <property type="entry name" value="MeTrfase_RsmB-F_NOP2_dom"/>
</dbReference>
<keyword evidence="2 5" id="KW-0808">Transferase</keyword>
<keyword evidence="1 5" id="KW-0489">Methyltransferase</keyword>
<feature type="active site" description="Nucleophile" evidence="5">
    <location>
        <position position="460"/>
    </location>
</feature>
<dbReference type="InterPro" id="IPR029063">
    <property type="entry name" value="SAM-dependent_MTases_sf"/>
</dbReference>
<sequence length="507" mass="53802">MTSLTSDLPCPQPGVLFPDFAPVLRDRKRLSCVPPARAGALVALDAVVRAGVDVQAALDDSLSHASLSRQDAALCTELVYGYLRSEIRLSWLVRRFLKAPSKLPPGVLALLCLAAYELTQCDRVPAYATLDWAVSAVRALYGTGVSRLANAVLRNVDRLGDVWRVADFYACVADNRDRLCVRHSAPRWLVDLWCDGYGEEKATALLEASLLHPAPGLRINLARADGADCLQQLLSGNVGTGRQAAGKAGVVFTSGGTPSEVTSLVSEGRASRQSGASQSALAALEPEVWPGPVWDCCCGRGGKTAALVETGVAVVAASDPSMSRLRGLRRDFARLGLPVPLAVRASAVRPPFSCAASMARAGSCGDGGSPLAIDGIEVEVSRGQSATGLVNASGLGSGGLFGTILVDAPCSGLGTLSRRPDIKRKRTTAQIAELVALQEAILDAVWPCLRSDGVLAYITCTRNPQENELRIAAFLERHLDARLEIAYETPLEDVSREFFYAARLRKA</sequence>
<evidence type="ECO:0000256" key="1">
    <source>
        <dbReference type="ARBA" id="ARBA00022603"/>
    </source>
</evidence>
<dbReference type="Gene3D" id="1.10.940.10">
    <property type="entry name" value="NusB-like"/>
    <property type="match status" value="1"/>
</dbReference>
<dbReference type="HOGENOM" id="CLU_005316_0_1_7"/>
<evidence type="ECO:0000256" key="5">
    <source>
        <dbReference type="PROSITE-ProRule" id="PRU01023"/>
    </source>
</evidence>
<dbReference type="EMBL" id="CP000527">
    <property type="protein sequence ID" value="ABM27056.1"/>
    <property type="molecule type" value="Genomic_DNA"/>
</dbReference>
<evidence type="ECO:0000256" key="4">
    <source>
        <dbReference type="ARBA" id="ARBA00022884"/>
    </source>
</evidence>
<dbReference type="PROSITE" id="PS51686">
    <property type="entry name" value="SAM_MT_RSMB_NOP"/>
    <property type="match status" value="1"/>
</dbReference>
<dbReference type="InterPro" id="IPR023267">
    <property type="entry name" value="RCMT"/>
</dbReference>
<dbReference type="Pfam" id="PF01189">
    <property type="entry name" value="Methyltr_RsmB-F"/>
    <property type="match status" value="1"/>
</dbReference>
<dbReference type="RefSeq" id="WP_011791338.1">
    <property type="nucleotide sequence ID" value="NC_008751.1"/>
</dbReference>
<dbReference type="PANTHER" id="PTHR22807:SF61">
    <property type="entry name" value="NOL1_NOP2_SUN FAMILY PROTEIN _ ANTITERMINATION NUSB DOMAIN-CONTAINING PROTEIN"/>
    <property type="match status" value="1"/>
</dbReference>
<comment type="caution">
    <text evidence="5">Lacks conserved residue(s) required for the propagation of feature annotation.</text>
</comment>
<evidence type="ECO:0000256" key="3">
    <source>
        <dbReference type="ARBA" id="ARBA00022691"/>
    </source>
</evidence>
<keyword evidence="3 5" id="KW-0949">S-adenosyl-L-methionine</keyword>
<dbReference type="KEGG" id="dvl:Dvul_0032"/>
<evidence type="ECO:0000313" key="8">
    <source>
        <dbReference type="Proteomes" id="UP000009173"/>
    </source>
</evidence>
<proteinExistence type="inferred from homology"/>
<dbReference type="PRINTS" id="PR02008">
    <property type="entry name" value="RCMTFAMILY"/>
</dbReference>
<organism evidence="7 8">
    <name type="scientific">Nitratidesulfovibrio vulgaris (strain DP4)</name>
    <name type="common">Desulfovibrio vulgaris</name>
    <dbReference type="NCBI Taxonomy" id="391774"/>
    <lineage>
        <taxon>Bacteria</taxon>
        <taxon>Pseudomonadati</taxon>
        <taxon>Thermodesulfobacteriota</taxon>
        <taxon>Desulfovibrionia</taxon>
        <taxon>Desulfovibrionales</taxon>
        <taxon>Desulfovibrionaceae</taxon>
        <taxon>Nitratidesulfovibrio</taxon>
    </lineage>
</organism>
<dbReference type="InterPro" id="IPR006027">
    <property type="entry name" value="NusB_RsmB_TIM44"/>
</dbReference>
<dbReference type="AlphaFoldDB" id="A0A0H3A444"/>
<dbReference type="SUPFAM" id="SSF48013">
    <property type="entry name" value="NusB-like"/>
    <property type="match status" value="1"/>
</dbReference>
<feature type="domain" description="SAM-dependent MTase RsmB/NOP-type" evidence="6">
    <location>
        <begin position="205"/>
        <end position="507"/>
    </location>
</feature>
<feature type="binding site" evidence="5">
    <location>
        <position position="407"/>
    </location>
    <ligand>
        <name>S-adenosyl-L-methionine</name>
        <dbReference type="ChEBI" id="CHEBI:59789"/>
    </ligand>
</feature>
<dbReference type="InterPro" id="IPR054728">
    <property type="entry name" value="RsmB-like_ferredoxin"/>
</dbReference>
<dbReference type="GO" id="GO:0006355">
    <property type="term" value="P:regulation of DNA-templated transcription"/>
    <property type="evidence" value="ECO:0007669"/>
    <property type="project" value="InterPro"/>
</dbReference>
<dbReference type="Gene3D" id="3.40.50.150">
    <property type="entry name" value="Vaccinia Virus protein VP39"/>
    <property type="match status" value="1"/>
</dbReference>
<reference evidence="8" key="1">
    <citation type="journal article" date="2009" name="Environ. Microbiol.">
        <title>Contribution of mobile genetic elements to Desulfovibrio vulgaris genome plasticity.</title>
        <authorList>
            <person name="Walker C.B."/>
            <person name="Stolyar S."/>
            <person name="Chivian D."/>
            <person name="Pinel N."/>
            <person name="Gabster J.A."/>
            <person name="Dehal P.S."/>
            <person name="He Z."/>
            <person name="Yang Z.K."/>
            <person name="Yen H.C."/>
            <person name="Zhou J."/>
            <person name="Wall J.D."/>
            <person name="Hazen T.C."/>
            <person name="Arkin A.P."/>
            <person name="Stahl D.A."/>
        </authorList>
    </citation>
    <scope>NUCLEOTIDE SEQUENCE [LARGE SCALE GENOMIC DNA]</scope>
    <source>
        <strain evidence="8">DP4</strain>
    </source>
</reference>
<dbReference type="Pfam" id="PF22458">
    <property type="entry name" value="RsmF-B_ferredox"/>
    <property type="match status" value="1"/>
</dbReference>
<protein>
    <submittedName>
        <fullName evidence="7">NusB/RsmB/TIM44</fullName>
    </submittedName>
</protein>
<dbReference type="GO" id="GO:0001510">
    <property type="term" value="P:RNA methylation"/>
    <property type="evidence" value="ECO:0007669"/>
    <property type="project" value="InterPro"/>
</dbReference>
<comment type="similarity">
    <text evidence="5">Belongs to the class I-like SAM-binding methyltransferase superfamily. RsmB/NOP family.</text>
</comment>
<accession>A0A0H3A444</accession>
<name>A0A0H3A444_NITV4</name>
<keyword evidence="4 5" id="KW-0694">RNA-binding</keyword>
<dbReference type="InterPro" id="IPR049560">
    <property type="entry name" value="MeTrfase_RsmB-F_NOP2_cat"/>
</dbReference>
<dbReference type="Pfam" id="PF01029">
    <property type="entry name" value="NusB"/>
    <property type="match status" value="1"/>
</dbReference>
<dbReference type="SUPFAM" id="SSF53335">
    <property type="entry name" value="S-adenosyl-L-methionine-dependent methyltransferases"/>
    <property type="match status" value="1"/>
</dbReference>
<dbReference type="GO" id="GO:0003723">
    <property type="term" value="F:RNA binding"/>
    <property type="evidence" value="ECO:0007669"/>
    <property type="project" value="UniProtKB-UniRule"/>
</dbReference>
<dbReference type="GO" id="GO:0008173">
    <property type="term" value="F:RNA methyltransferase activity"/>
    <property type="evidence" value="ECO:0007669"/>
    <property type="project" value="InterPro"/>
</dbReference>
<dbReference type="InterPro" id="IPR035926">
    <property type="entry name" value="NusB-like_sf"/>
</dbReference>
<dbReference type="Proteomes" id="UP000009173">
    <property type="component" value="Chromosome"/>
</dbReference>
<evidence type="ECO:0000313" key="7">
    <source>
        <dbReference type="EMBL" id="ABM27056.1"/>
    </source>
</evidence>
<dbReference type="PANTHER" id="PTHR22807">
    <property type="entry name" value="NOP2 YEAST -RELATED NOL1/NOP2/FMU SUN DOMAIN-CONTAINING"/>
    <property type="match status" value="1"/>
</dbReference>